<evidence type="ECO:0000256" key="7">
    <source>
        <dbReference type="ARBA" id="ARBA00023065"/>
    </source>
</evidence>
<keyword evidence="16" id="KW-1185">Reference proteome</keyword>
<dbReference type="OrthoDB" id="9760333at2"/>
<feature type="domain" description="TonB-dependent receptor plug" evidence="14">
    <location>
        <begin position="62"/>
        <end position="168"/>
    </location>
</feature>
<dbReference type="GO" id="GO:0009279">
    <property type="term" value="C:cell outer membrane"/>
    <property type="evidence" value="ECO:0007669"/>
    <property type="project" value="UniProtKB-SubCell"/>
</dbReference>
<keyword evidence="7" id="KW-0406">Ion transport</keyword>
<proteinExistence type="inferred from homology"/>
<keyword evidence="5 11" id="KW-0812">Transmembrane</keyword>
<evidence type="ECO:0000256" key="6">
    <source>
        <dbReference type="ARBA" id="ARBA00023004"/>
    </source>
</evidence>
<name>A0A0S3EZA4_9SPHN</name>
<evidence type="ECO:0000256" key="12">
    <source>
        <dbReference type="RuleBase" id="RU003357"/>
    </source>
</evidence>
<protein>
    <recommendedName>
        <fullName evidence="17">TonB-dependent receptor</fullName>
    </recommendedName>
</protein>
<dbReference type="Pfam" id="PF07715">
    <property type="entry name" value="Plug"/>
    <property type="match status" value="1"/>
</dbReference>
<evidence type="ECO:0000313" key="16">
    <source>
        <dbReference type="Proteomes" id="UP000056968"/>
    </source>
</evidence>
<dbReference type="STRING" id="1332080.ATN00_11115"/>
<dbReference type="KEGG" id="sbd:ATN00_11115"/>
<evidence type="ECO:0000256" key="8">
    <source>
        <dbReference type="ARBA" id="ARBA00023077"/>
    </source>
</evidence>
<dbReference type="Proteomes" id="UP000056968">
    <property type="component" value="Chromosome"/>
</dbReference>
<keyword evidence="8 12" id="KW-0798">TonB box</keyword>
<dbReference type="InterPro" id="IPR012910">
    <property type="entry name" value="Plug_dom"/>
</dbReference>
<gene>
    <name evidence="15" type="ORF">ATN00_11115</name>
</gene>
<organism evidence="15 16">
    <name type="scientific">Sphingobium baderi</name>
    <dbReference type="NCBI Taxonomy" id="1332080"/>
    <lineage>
        <taxon>Bacteria</taxon>
        <taxon>Pseudomonadati</taxon>
        <taxon>Pseudomonadota</taxon>
        <taxon>Alphaproteobacteria</taxon>
        <taxon>Sphingomonadales</taxon>
        <taxon>Sphingomonadaceae</taxon>
        <taxon>Sphingobium</taxon>
    </lineage>
</organism>
<sequence>MEGDIMQYPKIAKLLMAGVAGMTLLPQAGEALAQDSGAADDRNAAAADMDIVVTARRREENIQTVPVAVTAFGSEALVQKNIQATTDLQRIVPGVIFVGAGSAANTTFSIRGQGKDVAGPGLPSVISYFNEVPLPSWGAVLPAFDVASVQVLKGPQGTLFGRNTTGGAVLVYSKPAVDKFEGYVQGTAGDYFWHALQGAINLPIADGIALRVAGDFQKRDGYQKDIGVAGDGSNLNSRAFRVTLKIEPSPTFSNVTVFDYYWQHTNGDGYVSVGDAGPNAAYRFFPAFNCGVSAACDVDLANAEQRRLGFHVTNSNIPGYDRTRLWGISNTTTLDLGAVTIKNIFGYRDTKVDQQFSTDGLPLFLLDTRGFRYDRQISNELQFSGDLMDGKLQWLVGGFFLDLKPTGPDAFAIDAFDAAGDPDSNPFGQISNNLFKDRSYALFGNLNFEIMDGLRLNAGYRHTWDKESVCAVNTRPFFGDPIQSTSECEATAGSFSNSVKFKASTYTLGADYQVSSDIFTYVTVRRGYRAGGINTPRLAGTLAPFQYFGPQKVNDVEIGLKTQWEKGEMRGRLNVAAFRGIFSHLQRQIAGLPPDFDGDGDPATDPANTSLNINGGKAKVQGVEVDGILQPVEPLILSFGASYLDAKYTSLETPPVFAAQAGGSAIYERAPKWSYTLSGSYRLPVDAAGADVTLRSDYYWIGSYFAGIAKVPSYGVLNGSVEFSNIGNTALSATLFVTNILDKVYLRNSNLIGTSPGNFSFSTGEPRIYGLRVRYDFGG</sequence>
<evidence type="ECO:0000259" key="14">
    <source>
        <dbReference type="Pfam" id="PF07715"/>
    </source>
</evidence>
<dbReference type="InterPro" id="IPR036942">
    <property type="entry name" value="Beta-barrel_TonB_sf"/>
</dbReference>
<evidence type="ECO:0000256" key="4">
    <source>
        <dbReference type="ARBA" id="ARBA00022496"/>
    </source>
</evidence>
<evidence type="ECO:0000256" key="5">
    <source>
        <dbReference type="ARBA" id="ARBA00022692"/>
    </source>
</evidence>
<keyword evidence="4" id="KW-0410">Iron transport</keyword>
<reference evidence="15 16" key="1">
    <citation type="submission" date="2015-11" db="EMBL/GenBank/DDBJ databases">
        <title>A Two-component Flavoprotein Monooxygenase System MeaXY Responsible for para-Hydroxylation of 2-Methyl-6-ethylaniline and 2,6-Diethylaniline in Sphingobium baderi DE-13.</title>
        <authorList>
            <person name="Cheng M."/>
            <person name="Meng Q."/>
            <person name="Yang Y."/>
            <person name="Chu C."/>
            <person name="Yan X."/>
            <person name="He J."/>
            <person name="Li S."/>
        </authorList>
    </citation>
    <scope>NUCLEOTIDE SEQUENCE [LARGE SCALE GENOMIC DNA]</scope>
    <source>
        <strain evidence="15 16">DE-13</strain>
    </source>
</reference>
<evidence type="ECO:0000256" key="9">
    <source>
        <dbReference type="ARBA" id="ARBA00023136"/>
    </source>
</evidence>
<dbReference type="Gene3D" id="2.40.170.20">
    <property type="entry name" value="TonB-dependent receptor, beta-barrel domain"/>
    <property type="match status" value="1"/>
</dbReference>
<comment type="similarity">
    <text evidence="11 12">Belongs to the TonB-dependent receptor family.</text>
</comment>
<evidence type="ECO:0000256" key="1">
    <source>
        <dbReference type="ARBA" id="ARBA00004571"/>
    </source>
</evidence>
<dbReference type="InterPro" id="IPR000531">
    <property type="entry name" value="Beta-barrel_TonB"/>
</dbReference>
<dbReference type="PROSITE" id="PS52016">
    <property type="entry name" value="TONB_DEPENDENT_REC_3"/>
    <property type="match status" value="1"/>
</dbReference>
<dbReference type="AlphaFoldDB" id="A0A0S3EZA4"/>
<evidence type="ECO:0000256" key="3">
    <source>
        <dbReference type="ARBA" id="ARBA00022452"/>
    </source>
</evidence>
<keyword evidence="3 11" id="KW-1134">Transmembrane beta strand</keyword>
<dbReference type="InterPro" id="IPR039426">
    <property type="entry name" value="TonB-dep_rcpt-like"/>
</dbReference>
<dbReference type="Pfam" id="PF00593">
    <property type="entry name" value="TonB_dep_Rec_b-barrel"/>
    <property type="match status" value="1"/>
</dbReference>
<evidence type="ECO:0000313" key="15">
    <source>
        <dbReference type="EMBL" id="ALR20765.1"/>
    </source>
</evidence>
<dbReference type="EMBL" id="CP013264">
    <property type="protein sequence ID" value="ALR20765.1"/>
    <property type="molecule type" value="Genomic_DNA"/>
</dbReference>
<dbReference type="PANTHER" id="PTHR32552">
    <property type="entry name" value="FERRICHROME IRON RECEPTOR-RELATED"/>
    <property type="match status" value="1"/>
</dbReference>
<keyword evidence="2 11" id="KW-0813">Transport</keyword>
<evidence type="ECO:0008006" key="17">
    <source>
        <dbReference type="Google" id="ProtNLM"/>
    </source>
</evidence>
<keyword evidence="6" id="KW-0408">Iron</keyword>
<evidence type="ECO:0000256" key="11">
    <source>
        <dbReference type="PROSITE-ProRule" id="PRU01360"/>
    </source>
</evidence>
<feature type="domain" description="TonB-dependent receptor-like beta-barrel" evidence="13">
    <location>
        <begin position="313"/>
        <end position="740"/>
    </location>
</feature>
<comment type="subcellular location">
    <subcellularLocation>
        <location evidence="1 11">Cell outer membrane</location>
        <topology evidence="1 11">Multi-pass membrane protein</topology>
    </subcellularLocation>
</comment>
<evidence type="ECO:0000256" key="10">
    <source>
        <dbReference type="ARBA" id="ARBA00023237"/>
    </source>
</evidence>
<dbReference type="SUPFAM" id="SSF56935">
    <property type="entry name" value="Porins"/>
    <property type="match status" value="1"/>
</dbReference>
<accession>A0A0S3EZA4</accession>
<dbReference type="GO" id="GO:0006826">
    <property type="term" value="P:iron ion transport"/>
    <property type="evidence" value="ECO:0007669"/>
    <property type="project" value="UniProtKB-KW"/>
</dbReference>
<keyword evidence="10 11" id="KW-0998">Cell outer membrane</keyword>
<dbReference type="PANTHER" id="PTHR32552:SF81">
    <property type="entry name" value="TONB-DEPENDENT OUTER MEMBRANE RECEPTOR"/>
    <property type="match status" value="1"/>
</dbReference>
<evidence type="ECO:0000259" key="13">
    <source>
        <dbReference type="Pfam" id="PF00593"/>
    </source>
</evidence>
<evidence type="ECO:0000256" key="2">
    <source>
        <dbReference type="ARBA" id="ARBA00022448"/>
    </source>
</evidence>
<keyword evidence="9 11" id="KW-0472">Membrane</keyword>